<keyword evidence="1" id="KW-0233">DNA recombination</keyword>
<evidence type="ECO:0000313" key="3">
    <source>
        <dbReference type="Proteomes" id="UP001353858"/>
    </source>
</evidence>
<evidence type="ECO:0000313" key="2">
    <source>
        <dbReference type="EMBL" id="KAK4880611.1"/>
    </source>
</evidence>
<dbReference type="GO" id="GO:0006310">
    <property type="term" value="P:DNA recombination"/>
    <property type="evidence" value="ECO:0007669"/>
    <property type="project" value="UniProtKB-KW"/>
</dbReference>
<dbReference type="SUPFAM" id="SSF56349">
    <property type="entry name" value="DNA breaking-rejoining enzymes"/>
    <property type="match status" value="1"/>
</dbReference>
<evidence type="ECO:0000256" key="1">
    <source>
        <dbReference type="ARBA" id="ARBA00023172"/>
    </source>
</evidence>
<proteinExistence type="predicted"/>
<reference evidence="3" key="1">
    <citation type="submission" date="2023-01" db="EMBL/GenBank/DDBJ databases">
        <title>Key to firefly adult light organ development and bioluminescence: homeobox transcription factors regulate luciferase expression and transportation to peroxisome.</title>
        <authorList>
            <person name="Fu X."/>
        </authorList>
    </citation>
    <scope>NUCLEOTIDE SEQUENCE [LARGE SCALE GENOMIC DNA]</scope>
</reference>
<organism evidence="2 3">
    <name type="scientific">Aquatica leii</name>
    <dbReference type="NCBI Taxonomy" id="1421715"/>
    <lineage>
        <taxon>Eukaryota</taxon>
        <taxon>Metazoa</taxon>
        <taxon>Ecdysozoa</taxon>
        <taxon>Arthropoda</taxon>
        <taxon>Hexapoda</taxon>
        <taxon>Insecta</taxon>
        <taxon>Pterygota</taxon>
        <taxon>Neoptera</taxon>
        <taxon>Endopterygota</taxon>
        <taxon>Coleoptera</taxon>
        <taxon>Polyphaga</taxon>
        <taxon>Elateriformia</taxon>
        <taxon>Elateroidea</taxon>
        <taxon>Lampyridae</taxon>
        <taxon>Luciolinae</taxon>
        <taxon>Aquatica</taxon>
    </lineage>
</organism>
<accession>A0AAN7PHN2</accession>
<dbReference type="InterPro" id="IPR011010">
    <property type="entry name" value="DNA_brk_join_enz"/>
</dbReference>
<dbReference type="InterPro" id="IPR013762">
    <property type="entry name" value="Integrase-like_cat_sf"/>
</dbReference>
<dbReference type="GO" id="GO:0015074">
    <property type="term" value="P:DNA integration"/>
    <property type="evidence" value="ECO:0007669"/>
    <property type="project" value="InterPro"/>
</dbReference>
<dbReference type="AlphaFoldDB" id="A0AAN7PHN2"/>
<dbReference type="Gene3D" id="1.10.443.10">
    <property type="entry name" value="Intergrase catalytic core"/>
    <property type="match status" value="1"/>
</dbReference>
<sequence length="313" mass="35700">MFPDGSITYHMKKCNGEDYKDSTLKTMWNTTAKMVQELYFNSFNVKMDPFSDIEFKSARAARDGRRKHLQTIAEKRKVSSVTILDDNYEKMIDVWNEDIPSGGGEAAKCSIEYFQEEKQCNGKLTGRYEYTIFSKTCQGGSHRLCDSKWLVSNEKNPSHCPVRLLKKMLQKMGCNVVTDRLFLTANPNSCEPGIWYKNIPVGINEIGKWTKKSAEKAGLDVKRFKITNHSTRSSAVTQLAKSGVKEQLIKITGHSSASSIRFYLQLDTQHHAQITSKMRKEEKVQPMVNNSCIQNEETPKIVYNNCVINNNHC</sequence>
<dbReference type="Proteomes" id="UP001353858">
    <property type="component" value="Unassembled WGS sequence"/>
</dbReference>
<comment type="caution">
    <text evidence="2">The sequence shown here is derived from an EMBL/GenBank/DDBJ whole genome shotgun (WGS) entry which is preliminary data.</text>
</comment>
<keyword evidence="3" id="KW-1185">Reference proteome</keyword>
<protein>
    <recommendedName>
        <fullName evidence="4">Tyr recombinase domain-containing protein</fullName>
    </recommendedName>
</protein>
<name>A0AAN7PHN2_9COLE</name>
<gene>
    <name evidence="2" type="ORF">RN001_008757</name>
</gene>
<dbReference type="EMBL" id="JARPUR010000003">
    <property type="protein sequence ID" value="KAK4880611.1"/>
    <property type="molecule type" value="Genomic_DNA"/>
</dbReference>
<dbReference type="GO" id="GO:0003677">
    <property type="term" value="F:DNA binding"/>
    <property type="evidence" value="ECO:0007669"/>
    <property type="project" value="InterPro"/>
</dbReference>
<evidence type="ECO:0008006" key="4">
    <source>
        <dbReference type="Google" id="ProtNLM"/>
    </source>
</evidence>